<dbReference type="PANTHER" id="PTHR33204">
    <property type="entry name" value="TRANSCRIPTIONAL REGULATOR, MARR FAMILY"/>
    <property type="match status" value="1"/>
</dbReference>
<dbReference type="InterPro" id="IPR002577">
    <property type="entry name" value="HTH_HxlR"/>
</dbReference>
<dbReference type="InterPro" id="IPR036388">
    <property type="entry name" value="WH-like_DNA-bd_sf"/>
</dbReference>
<dbReference type="RefSeq" id="WP_320184654.1">
    <property type="nucleotide sequence ID" value="NZ_CP138332.1"/>
</dbReference>
<reference evidence="6" key="1">
    <citation type="journal article" date="2019" name="Int. J. Syst. Evol. Microbiol.">
        <title>The Global Catalogue of Microorganisms (GCM) 10K type strain sequencing project: providing services to taxonomists for standard genome sequencing and annotation.</title>
        <authorList>
            <consortium name="The Broad Institute Genomics Platform"/>
            <consortium name="The Broad Institute Genome Sequencing Center for Infectious Disease"/>
            <person name="Wu L."/>
            <person name="Ma J."/>
        </authorList>
    </citation>
    <scope>NUCLEOTIDE SEQUENCE [LARGE SCALE GENOMIC DNA]</scope>
    <source>
        <strain evidence="6">KCTC 22814</strain>
    </source>
</reference>
<evidence type="ECO:0000256" key="1">
    <source>
        <dbReference type="ARBA" id="ARBA00023015"/>
    </source>
</evidence>
<feature type="domain" description="HTH hxlR-type" evidence="4">
    <location>
        <begin position="19"/>
        <end position="107"/>
    </location>
</feature>
<accession>A0ABW6BCJ8</accession>
<protein>
    <submittedName>
        <fullName evidence="5">Winged helix-turn-helix transcriptional regulator</fullName>
    </submittedName>
</protein>
<keyword evidence="2" id="KW-0238">DNA-binding</keyword>
<dbReference type="PROSITE" id="PS51118">
    <property type="entry name" value="HTH_HXLR"/>
    <property type="match status" value="1"/>
</dbReference>
<dbReference type="EMBL" id="JBHUPB010000001">
    <property type="protein sequence ID" value="MFD2965774.1"/>
    <property type="molecule type" value="Genomic_DNA"/>
</dbReference>
<dbReference type="SUPFAM" id="SSF46785">
    <property type="entry name" value="Winged helix' DNA-binding domain"/>
    <property type="match status" value="1"/>
</dbReference>
<organism evidence="5 6">
    <name type="scientific">Sphingobacterium bambusae</name>
    <dbReference type="NCBI Taxonomy" id="662858"/>
    <lineage>
        <taxon>Bacteria</taxon>
        <taxon>Pseudomonadati</taxon>
        <taxon>Bacteroidota</taxon>
        <taxon>Sphingobacteriia</taxon>
        <taxon>Sphingobacteriales</taxon>
        <taxon>Sphingobacteriaceae</taxon>
        <taxon>Sphingobacterium</taxon>
    </lineage>
</organism>
<evidence type="ECO:0000256" key="2">
    <source>
        <dbReference type="ARBA" id="ARBA00023125"/>
    </source>
</evidence>
<keyword evidence="1" id="KW-0805">Transcription regulation</keyword>
<evidence type="ECO:0000259" key="4">
    <source>
        <dbReference type="PROSITE" id="PS51118"/>
    </source>
</evidence>
<gene>
    <name evidence="5" type="ORF">ACFS7Y_00115</name>
</gene>
<comment type="caution">
    <text evidence="5">The sequence shown here is derived from an EMBL/GenBank/DDBJ whole genome shotgun (WGS) entry which is preliminary data.</text>
</comment>
<dbReference type="Proteomes" id="UP001597525">
    <property type="component" value="Unassembled WGS sequence"/>
</dbReference>
<evidence type="ECO:0000313" key="5">
    <source>
        <dbReference type="EMBL" id="MFD2965774.1"/>
    </source>
</evidence>
<dbReference type="Pfam" id="PF01638">
    <property type="entry name" value="HxlR"/>
    <property type="match status" value="1"/>
</dbReference>
<evidence type="ECO:0000313" key="6">
    <source>
        <dbReference type="Proteomes" id="UP001597525"/>
    </source>
</evidence>
<sequence>MRKENSSNAHNERALLSNCTAFKTLSYISGRWKLSLLMRLLKGDASYSDFKLLLPDISDRTLSKQLNELVGDGLVLKQKSKTSSQYSLTAKGRKLEEVLGSLATFQH</sequence>
<keyword evidence="6" id="KW-1185">Reference proteome</keyword>
<dbReference type="Gene3D" id="1.10.10.10">
    <property type="entry name" value="Winged helix-like DNA-binding domain superfamily/Winged helix DNA-binding domain"/>
    <property type="match status" value="1"/>
</dbReference>
<evidence type="ECO:0000256" key="3">
    <source>
        <dbReference type="ARBA" id="ARBA00023163"/>
    </source>
</evidence>
<keyword evidence="3" id="KW-0804">Transcription</keyword>
<proteinExistence type="predicted"/>
<name>A0ABW6BCJ8_9SPHI</name>
<dbReference type="InterPro" id="IPR036390">
    <property type="entry name" value="WH_DNA-bd_sf"/>
</dbReference>